<dbReference type="CDD" id="cd09272">
    <property type="entry name" value="RNase_HI_RT_Ty1"/>
    <property type="match status" value="1"/>
</dbReference>
<name>A0ABD3KN44_EUCGL</name>
<dbReference type="PANTHER" id="PTHR11439">
    <property type="entry name" value="GAG-POL-RELATED RETROTRANSPOSON"/>
    <property type="match status" value="1"/>
</dbReference>
<keyword evidence="3" id="KW-1185">Reference proteome</keyword>
<proteinExistence type="predicted"/>
<reference evidence="2 3" key="1">
    <citation type="submission" date="2024-11" db="EMBL/GenBank/DDBJ databases">
        <title>Chromosome-level genome assembly of Eucalyptus globulus Labill. provides insights into its genome evolution.</title>
        <authorList>
            <person name="Li X."/>
        </authorList>
    </citation>
    <scope>NUCLEOTIDE SEQUENCE [LARGE SCALE GENOMIC DNA]</scope>
    <source>
        <strain evidence="2">CL2024</strain>
        <tissue evidence="2">Fresh tender leaves</tissue>
    </source>
</reference>
<evidence type="ECO:0000313" key="3">
    <source>
        <dbReference type="Proteomes" id="UP001634007"/>
    </source>
</evidence>
<accession>A0ABD3KN44</accession>
<dbReference type="PANTHER" id="PTHR11439:SF484">
    <property type="entry name" value="REVERSE TRANSCRIPTASE TY1_COPIA-TYPE DOMAIN-CONTAINING PROTEIN"/>
    <property type="match status" value="1"/>
</dbReference>
<dbReference type="EMBL" id="JBJKBG010000005">
    <property type="protein sequence ID" value="KAL3740793.1"/>
    <property type="molecule type" value="Genomic_DNA"/>
</dbReference>
<sequence length="387" mass="43272">MEQPSGFVAQGESGLVCKLKKSLYGLKQSPRAWFGRFSEVVLSFGLSRCGNDHSFFYKQSRGGKLFLIVYVDDIIITGDDLVGIAELKAYLQQQFQTKDLGKLKYFLGIEVAQSQKGVVLSQRKYVLDLLTETGMLGSKPLDSPMEQGVKLVADGGEILNNPERYRRLVGKLNYLTVTRPDIAFPVSVVSQFLSSPRTSHWDAVIRILRYLKKAPGKGILYQNHGHNKVEGFSDADWAGSPDDRRSTTGYCTLVGGNLVSWKSKKQSVVARSSAESEYRAMAQVTCELVWIRQLLTELGFKDLVPMTLWCDNKAAVHIASNPVFHERTKHIEVDCHFIREKLQNGVILPSHVRTSEQLADIFTKSLGNGRIEHICNKLGMINIYAPA</sequence>
<gene>
    <name evidence="2" type="ORF">ACJRO7_021987</name>
</gene>
<comment type="caution">
    <text evidence="2">The sequence shown here is derived from an EMBL/GenBank/DDBJ whole genome shotgun (WGS) entry which is preliminary data.</text>
</comment>
<evidence type="ECO:0000313" key="2">
    <source>
        <dbReference type="EMBL" id="KAL3740793.1"/>
    </source>
</evidence>
<feature type="domain" description="Reverse transcriptase Ty1/copia-type" evidence="1">
    <location>
        <begin position="1"/>
        <end position="146"/>
    </location>
</feature>
<organism evidence="2 3">
    <name type="scientific">Eucalyptus globulus</name>
    <name type="common">Tasmanian blue gum</name>
    <dbReference type="NCBI Taxonomy" id="34317"/>
    <lineage>
        <taxon>Eukaryota</taxon>
        <taxon>Viridiplantae</taxon>
        <taxon>Streptophyta</taxon>
        <taxon>Embryophyta</taxon>
        <taxon>Tracheophyta</taxon>
        <taxon>Spermatophyta</taxon>
        <taxon>Magnoliopsida</taxon>
        <taxon>eudicotyledons</taxon>
        <taxon>Gunneridae</taxon>
        <taxon>Pentapetalae</taxon>
        <taxon>rosids</taxon>
        <taxon>malvids</taxon>
        <taxon>Myrtales</taxon>
        <taxon>Myrtaceae</taxon>
        <taxon>Myrtoideae</taxon>
        <taxon>Eucalypteae</taxon>
        <taxon>Eucalyptus</taxon>
    </lineage>
</organism>
<protein>
    <recommendedName>
        <fullName evidence="1">Reverse transcriptase Ty1/copia-type domain-containing protein</fullName>
    </recommendedName>
</protein>
<dbReference type="SUPFAM" id="SSF56672">
    <property type="entry name" value="DNA/RNA polymerases"/>
    <property type="match status" value="1"/>
</dbReference>
<dbReference type="AlphaFoldDB" id="A0ABD3KN44"/>
<dbReference type="Proteomes" id="UP001634007">
    <property type="component" value="Unassembled WGS sequence"/>
</dbReference>
<dbReference type="InterPro" id="IPR043502">
    <property type="entry name" value="DNA/RNA_pol_sf"/>
</dbReference>
<evidence type="ECO:0000259" key="1">
    <source>
        <dbReference type="Pfam" id="PF07727"/>
    </source>
</evidence>
<dbReference type="Pfam" id="PF07727">
    <property type="entry name" value="RVT_2"/>
    <property type="match status" value="1"/>
</dbReference>
<dbReference type="InterPro" id="IPR013103">
    <property type="entry name" value="RVT_2"/>
</dbReference>